<dbReference type="AlphaFoldDB" id="A0A2P6PBX4"/>
<protein>
    <submittedName>
        <fullName evidence="1">Uncharacterized protein</fullName>
    </submittedName>
</protein>
<dbReference type="Proteomes" id="UP000238479">
    <property type="component" value="Chromosome 7"/>
</dbReference>
<accession>A0A2P6PBX4</accession>
<keyword evidence="2" id="KW-1185">Reference proteome</keyword>
<evidence type="ECO:0000313" key="1">
    <source>
        <dbReference type="EMBL" id="PRQ19412.1"/>
    </source>
</evidence>
<organism evidence="1 2">
    <name type="scientific">Rosa chinensis</name>
    <name type="common">China rose</name>
    <dbReference type="NCBI Taxonomy" id="74649"/>
    <lineage>
        <taxon>Eukaryota</taxon>
        <taxon>Viridiplantae</taxon>
        <taxon>Streptophyta</taxon>
        <taxon>Embryophyta</taxon>
        <taxon>Tracheophyta</taxon>
        <taxon>Spermatophyta</taxon>
        <taxon>Magnoliopsida</taxon>
        <taxon>eudicotyledons</taxon>
        <taxon>Gunneridae</taxon>
        <taxon>Pentapetalae</taxon>
        <taxon>rosids</taxon>
        <taxon>fabids</taxon>
        <taxon>Rosales</taxon>
        <taxon>Rosaceae</taxon>
        <taxon>Rosoideae</taxon>
        <taxon>Rosoideae incertae sedis</taxon>
        <taxon>Rosa</taxon>
    </lineage>
</organism>
<dbReference type="Gramene" id="PRQ19412">
    <property type="protein sequence ID" value="PRQ19412"/>
    <property type="gene ID" value="RchiOBHm_Chr7g0216921"/>
</dbReference>
<gene>
    <name evidence="1" type="ORF">RchiOBHm_Chr7g0216921</name>
</gene>
<reference evidence="1 2" key="1">
    <citation type="journal article" date="2018" name="Nat. Genet.">
        <title>The Rosa genome provides new insights in the design of modern roses.</title>
        <authorList>
            <person name="Bendahmane M."/>
        </authorList>
    </citation>
    <scope>NUCLEOTIDE SEQUENCE [LARGE SCALE GENOMIC DNA]</scope>
    <source>
        <strain evidence="2">cv. Old Blush</strain>
    </source>
</reference>
<evidence type="ECO:0000313" key="2">
    <source>
        <dbReference type="Proteomes" id="UP000238479"/>
    </source>
</evidence>
<dbReference type="EMBL" id="PDCK01000045">
    <property type="protein sequence ID" value="PRQ19412.1"/>
    <property type="molecule type" value="Genomic_DNA"/>
</dbReference>
<name>A0A2P6PBX4_ROSCH</name>
<sequence>MCHHRQLHFTPPCLSRHLKKKSVAVHFCLRQSDDRPITSGHLEFGICSGEAAANTCCSLFDAFANKTLDIIEAH</sequence>
<comment type="caution">
    <text evidence="1">The sequence shown here is derived from an EMBL/GenBank/DDBJ whole genome shotgun (WGS) entry which is preliminary data.</text>
</comment>
<proteinExistence type="predicted"/>